<organism evidence="2 3">
    <name type="scientific">Streptomyces ureilyticus</name>
    <dbReference type="NCBI Taxonomy" id="1775131"/>
    <lineage>
        <taxon>Bacteria</taxon>
        <taxon>Bacillati</taxon>
        <taxon>Actinomycetota</taxon>
        <taxon>Actinomycetes</taxon>
        <taxon>Kitasatosporales</taxon>
        <taxon>Streptomycetaceae</taxon>
        <taxon>Streptomyces</taxon>
    </lineage>
</organism>
<keyword evidence="1" id="KW-0812">Transmembrane</keyword>
<keyword evidence="1" id="KW-0472">Membrane</keyword>
<keyword evidence="3" id="KW-1185">Reference proteome</keyword>
<gene>
    <name evidence="2" type="ORF">G6048_41020</name>
</gene>
<dbReference type="RefSeq" id="WP_165344696.1">
    <property type="nucleotide sequence ID" value="NZ_JAAKZX010000234.1"/>
</dbReference>
<accession>A0ABX0E5P1</accession>
<evidence type="ECO:0000313" key="2">
    <source>
        <dbReference type="EMBL" id="NGO48200.1"/>
    </source>
</evidence>
<proteinExistence type="predicted"/>
<sequence length="86" mass="9471">MNEDTWSAIVSPEAALTLAVLAVYVGGAVGIGRNLPRLLRRDAGWRADTAEHPASSALVLAVLIALWPVSTVYLAWRIARRQHRRR</sequence>
<evidence type="ECO:0000313" key="3">
    <source>
        <dbReference type="Proteomes" id="UP001518140"/>
    </source>
</evidence>
<feature type="transmembrane region" description="Helical" evidence="1">
    <location>
        <begin position="54"/>
        <end position="76"/>
    </location>
</feature>
<reference evidence="2 3" key="1">
    <citation type="submission" date="2020-02" db="EMBL/GenBank/DDBJ databases">
        <title>Whole-genome analyses of novel actinobacteria.</title>
        <authorList>
            <person name="Sahin N."/>
            <person name="Tokatli A."/>
        </authorList>
    </citation>
    <scope>NUCLEOTIDE SEQUENCE [LARGE SCALE GENOMIC DNA]</scope>
    <source>
        <strain evidence="2 3">YC419</strain>
    </source>
</reference>
<dbReference type="EMBL" id="JAAKZX010000234">
    <property type="protein sequence ID" value="NGO48200.1"/>
    <property type="molecule type" value="Genomic_DNA"/>
</dbReference>
<keyword evidence="1" id="KW-1133">Transmembrane helix</keyword>
<name>A0ABX0E5P1_9ACTN</name>
<dbReference type="Proteomes" id="UP001518140">
    <property type="component" value="Unassembled WGS sequence"/>
</dbReference>
<evidence type="ECO:0000256" key="1">
    <source>
        <dbReference type="SAM" id="Phobius"/>
    </source>
</evidence>
<comment type="caution">
    <text evidence="2">The sequence shown here is derived from an EMBL/GenBank/DDBJ whole genome shotgun (WGS) entry which is preliminary data.</text>
</comment>
<protein>
    <submittedName>
        <fullName evidence="2">Uncharacterized protein</fullName>
    </submittedName>
</protein>